<evidence type="ECO:0000256" key="1">
    <source>
        <dbReference type="ARBA" id="ARBA00004196"/>
    </source>
</evidence>
<keyword evidence="5" id="KW-0472">Membrane</keyword>
<dbReference type="EMBL" id="LHPJ01000005">
    <property type="protein sequence ID" value="KOO04223.1"/>
    <property type="molecule type" value="Genomic_DNA"/>
</dbReference>
<dbReference type="PANTHER" id="PTHR32347:SF23">
    <property type="entry name" value="BLL5650 PROTEIN"/>
    <property type="match status" value="1"/>
</dbReference>
<dbReference type="Gene3D" id="1.10.287.470">
    <property type="entry name" value="Helix hairpin bin"/>
    <property type="match status" value="1"/>
</dbReference>
<comment type="subcellular location">
    <subcellularLocation>
        <location evidence="1">Cell envelope</location>
    </subcellularLocation>
</comment>
<comment type="similarity">
    <text evidence="2">Belongs to the membrane fusion protein (MFP) (TC 8.A.1) family.</text>
</comment>
<keyword evidence="3 4" id="KW-0175">Coiled coil</keyword>
<keyword evidence="10" id="KW-1185">Reference proteome</keyword>
<dbReference type="Pfam" id="PF25963">
    <property type="entry name" value="Beta-barrel_AAEA"/>
    <property type="match status" value="1"/>
</dbReference>
<dbReference type="OrthoDB" id="8958519at2"/>
<dbReference type="InterPro" id="IPR058634">
    <property type="entry name" value="AaeA-lik-b-barrel"/>
</dbReference>
<dbReference type="Pfam" id="PF25876">
    <property type="entry name" value="HH_MFP_RND"/>
    <property type="match status" value="1"/>
</dbReference>
<comment type="caution">
    <text evidence="9">The sequence shown here is derived from an EMBL/GenBank/DDBJ whole genome shotgun (WGS) entry which is preliminary data.</text>
</comment>
<dbReference type="RefSeq" id="WP_053394637.1">
    <property type="nucleotide sequence ID" value="NZ_LHPJ01000005.1"/>
</dbReference>
<dbReference type="PANTHER" id="PTHR32347">
    <property type="entry name" value="EFFLUX SYSTEM COMPONENT YKNX-RELATED"/>
    <property type="match status" value="1"/>
</dbReference>
<feature type="coiled-coil region" evidence="4">
    <location>
        <begin position="100"/>
        <end position="179"/>
    </location>
</feature>
<feature type="domain" description="p-hydroxybenzoic acid efflux pump subunit AaeA-like beta-barrel" evidence="8">
    <location>
        <begin position="237"/>
        <end position="326"/>
    </location>
</feature>
<dbReference type="STRING" id="693.AKJ17_04745"/>
<evidence type="ECO:0000313" key="10">
    <source>
        <dbReference type="Proteomes" id="UP000037515"/>
    </source>
</evidence>
<dbReference type="PATRIC" id="fig|693.5.peg.960"/>
<keyword evidence="5" id="KW-0812">Transmembrane</keyword>
<dbReference type="Gene3D" id="2.40.50.100">
    <property type="match status" value="1"/>
</dbReference>
<dbReference type="Pfam" id="PF25917">
    <property type="entry name" value="BSH_RND"/>
    <property type="match status" value="1"/>
</dbReference>
<name>A0A0M0HRI1_VIBNE</name>
<dbReference type="InterPro" id="IPR058624">
    <property type="entry name" value="MdtA-like_HH"/>
</dbReference>
<reference evidence="10" key="1">
    <citation type="submission" date="2015-08" db="EMBL/GenBank/DDBJ databases">
        <title>Vibrio galatheae sp. nov., a novel member of the Vibrionaceae family isolated from the Solomon Islands.</title>
        <authorList>
            <person name="Giubergia S."/>
            <person name="Machado H."/>
            <person name="Mateiu R.V."/>
            <person name="Gram L."/>
        </authorList>
    </citation>
    <scope>NUCLEOTIDE SEQUENCE [LARGE SCALE GENOMIC DNA]</scope>
    <source>
        <strain evidence="10">DSM 19584</strain>
    </source>
</reference>
<evidence type="ECO:0000259" key="8">
    <source>
        <dbReference type="Pfam" id="PF25963"/>
    </source>
</evidence>
<organism evidence="9 10">
    <name type="scientific">Vibrio nereis</name>
    <dbReference type="NCBI Taxonomy" id="693"/>
    <lineage>
        <taxon>Bacteria</taxon>
        <taxon>Pseudomonadati</taxon>
        <taxon>Pseudomonadota</taxon>
        <taxon>Gammaproteobacteria</taxon>
        <taxon>Vibrionales</taxon>
        <taxon>Vibrionaceae</taxon>
        <taxon>Vibrio</taxon>
    </lineage>
</organism>
<keyword evidence="5" id="KW-1133">Transmembrane helix</keyword>
<evidence type="ECO:0000256" key="2">
    <source>
        <dbReference type="ARBA" id="ARBA00009477"/>
    </source>
</evidence>
<dbReference type="GO" id="GO:0030313">
    <property type="term" value="C:cell envelope"/>
    <property type="evidence" value="ECO:0007669"/>
    <property type="project" value="UniProtKB-SubCell"/>
</dbReference>
<protein>
    <submittedName>
        <fullName evidence="9">Secretion protein</fullName>
    </submittedName>
</protein>
<accession>A0A0M0HRI1</accession>
<proteinExistence type="inferred from homology"/>
<evidence type="ECO:0000259" key="7">
    <source>
        <dbReference type="Pfam" id="PF25917"/>
    </source>
</evidence>
<dbReference type="AlphaFoldDB" id="A0A0M0HRI1"/>
<sequence>MAADTENSLKKITVVLVSLIVIFLVFHIIADRKIPSTDLSRVRSYVVPITPQVSGAIKQVHIQPNQEVQNGDVLVQIDPTDYQLELEKAQYNLQIAGQEVGAQTANIDSAQARLSEAQSNLDNVRQQANRVFALVSKKLLPVAEKDKANNQLTSAEANVRRAKADLQQAKQTLGKAGQDNAKVQSALRALQIAQLNLERTTLRAPAHGGVSNFRLEAGFYANAGKPLMSFLSVDDIWLEAYFRENSLEHIKPGNKVELTLDFAPGRVFQGEVVSTDYGVNWGQNEQLGKLAQINPQVGWLRDTQYFPVTIKFSDDQAIGLRRIGGQADVIIYSDNSNFFFDMLGKMWIRIVSALSYVR</sequence>
<dbReference type="InterPro" id="IPR050465">
    <property type="entry name" value="UPF0194_transport"/>
</dbReference>
<evidence type="ECO:0000313" key="9">
    <source>
        <dbReference type="EMBL" id="KOO04223.1"/>
    </source>
</evidence>
<evidence type="ECO:0000256" key="4">
    <source>
        <dbReference type="SAM" id="Coils"/>
    </source>
</evidence>
<gene>
    <name evidence="9" type="ORF">AKJ17_04745</name>
</gene>
<dbReference type="InterPro" id="IPR058625">
    <property type="entry name" value="MdtA-like_BSH"/>
</dbReference>
<feature type="domain" description="Multidrug resistance protein MdtA-like alpha-helical hairpin" evidence="6">
    <location>
        <begin position="107"/>
        <end position="173"/>
    </location>
</feature>
<feature type="domain" description="Multidrug resistance protein MdtA-like barrel-sandwich hybrid" evidence="7">
    <location>
        <begin position="46"/>
        <end position="227"/>
    </location>
</feature>
<dbReference type="Proteomes" id="UP000037515">
    <property type="component" value="Unassembled WGS sequence"/>
</dbReference>
<dbReference type="SUPFAM" id="SSF111369">
    <property type="entry name" value="HlyD-like secretion proteins"/>
    <property type="match status" value="2"/>
</dbReference>
<feature type="transmembrane region" description="Helical" evidence="5">
    <location>
        <begin position="12"/>
        <end position="30"/>
    </location>
</feature>
<evidence type="ECO:0000256" key="3">
    <source>
        <dbReference type="ARBA" id="ARBA00023054"/>
    </source>
</evidence>
<dbReference type="Gene3D" id="2.40.30.170">
    <property type="match status" value="1"/>
</dbReference>
<evidence type="ECO:0000259" key="6">
    <source>
        <dbReference type="Pfam" id="PF25876"/>
    </source>
</evidence>
<evidence type="ECO:0000256" key="5">
    <source>
        <dbReference type="SAM" id="Phobius"/>
    </source>
</evidence>